<dbReference type="EMBL" id="ACYG01000027">
    <property type="protein sequence ID" value="EEV17062.1"/>
    <property type="molecule type" value="Genomic_DNA"/>
</dbReference>
<dbReference type="RefSeq" id="WP_005872018.1">
    <property type="nucleotide sequence ID" value="NZ_ACYG01000027.1"/>
</dbReference>
<feature type="compositionally biased region" description="Low complexity" evidence="10">
    <location>
        <begin position="169"/>
        <end position="187"/>
    </location>
</feature>
<accession>C8PJF7</accession>
<evidence type="ECO:0000256" key="4">
    <source>
        <dbReference type="ARBA" id="ARBA00012827"/>
    </source>
</evidence>
<dbReference type="STRING" id="824.CGRAC_0836"/>
<comment type="function">
    <text evidence="2">Catalyzes the dismutation of two molecules of 6,7-dimethyl-8-ribityllumazine, resulting in the formation of riboflavin and 5-amino-6-(D-ribitylamino)uracil.</text>
</comment>
<evidence type="ECO:0000256" key="7">
    <source>
        <dbReference type="ARBA" id="ARBA00022679"/>
    </source>
</evidence>
<feature type="repeat" description="Lumazine-binding" evidence="9">
    <location>
        <begin position="88"/>
        <end position="245"/>
    </location>
</feature>
<dbReference type="eggNOG" id="COG0307">
    <property type="taxonomic scope" value="Bacteria"/>
</dbReference>
<comment type="pathway">
    <text evidence="3">Cofactor biosynthesis; riboflavin biosynthesis; riboflavin from 2-hydroxy-3-oxobutyl phosphate and 5-amino-6-(D-ribitylamino)uracil: step 2/2.</text>
</comment>
<feature type="domain" description="Lumazine-binding" evidence="11">
    <location>
        <begin position="1"/>
        <end position="87"/>
    </location>
</feature>
<evidence type="ECO:0000259" key="11">
    <source>
        <dbReference type="PROSITE" id="PS51177"/>
    </source>
</evidence>
<dbReference type="GO" id="GO:0009231">
    <property type="term" value="P:riboflavin biosynthetic process"/>
    <property type="evidence" value="ECO:0007669"/>
    <property type="project" value="UniProtKB-KW"/>
</dbReference>
<feature type="repeat" description="Lumazine-binding" evidence="9">
    <location>
        <begin position="1"/>
        <end position="87"/>
    </location>
</feature>
<evidence type="ECO:0000256" key="2">
    <source>
        <dbReference type="ARBA" id="ARBA00002803"/>
    </source>
</evidence>
<sequence length="284" mass="29960">MFNGLIREIAQVASFSGDLLRLRAKYRPALGDSVAVNGACLSVTRLFADGFAVQLSSETARVIAVQNLRGSVHIEPAMRIGDRIDGHLIQGHVDAVGEIYKISKLASGVDFFIRAPLHIAPLLAPKGSVAIDGVSLTINEVLEGSGTPGRNFNSQGLDGGNFTRKEPRGANSNGASSHGPNSSGSNSVRDLNSSDANLKSGAQSCAIRLTIIPLTLKDTLFGSYKIGRRVNIETDLLARYVAAQLGFACGQPVGRGTVAARDESAKGEKEGLSWDAVDKILSLY</sequence>
<dbReference type="CDD" id="cd00402">
    <property type="entry name" value="Riboflavin_synthase_like"/>
    <property type="match status" value="1"/>
</dbReference>
<dbReference type="InterPro" id="IPR026017">
    <property type="entry name" value="Lumazine-bd_dom"/>
</dbReference>
<dbReference type="InterPro" id="IPR023366">
    <property type="entry name" value="ATP_synth_asu-like_sf"/>
</dbReference>
<dbReference type="Pfam" id="PF00677">
    <property type="entry name" value="Lum_binding"/>
    <property type="match status" value="2"/>
</dbReference>
<dbReference type="Proteomes" id="UP000005709">
    <property type="component" value="Unassembled WGS sequence"/>
</dbReference>
<dbReference type="SUPFAM" id="SSF63380">
    <property type="entry name" value="Riboflavin synthase domain-like"/>
    <property type="match status" value="3"/>
</dbReference>
<protein>
    <recommendedName>
        <fullName evidence="5">Riboflavin synthase</fullName>
        <ecNumber evidence="4">2.5.1.9</ecNumber>
    </recommendedName>
</protein>
<dbReference type="PROSITE" id="PS51177">
    <property type="entry name" value="LUMAZINE_BIND"/>
    <property type="match status" value="2"/>
</dbReference>
<evidence type="ECO:0000256" key="8">
    <source>
        <dbReference type="ARBA" id="ARBA00022737"/>
    </source>
</evidence>
<organism evidence="12 13">
    <name type="scientific">Campylobacter gracilis RM3268</name>
    <dbReference type="NCBI Taxonomy" id="553220"/>
    <lineage>
        <taxon>Bacteria</taxon>
        <taxon>Pseudomonadati</taxon>
        <taxon>Campylobacterota</taxon>
        <taxon>Epsilonproteobacteria</taxon>
        <taxon>Campylobacterales</taxon>
        <taxon>Campylobacteraceae</taxon>
        <taxon>Campylobacter</taxon>
    </lineage>
</organism>
<dbReference type="PANTHER" id="PTHR21098:SF12">
    <property type="entry name" value="RIBOFLAVIN SYNTHASE"/>
    <property type="match status" value="1"/>
</dbReference>
<dbReference type="GO" id="GO:0004746">
    <property type="term" value="F:riboflavin synthase activity"/>
    <property type="evidence" value="ECO:0007669"/>
    <property type="project" value="UniProtKB-EC"/>
</dbReference>
<evidence type="ECO:0000313" key="12">
    <source>
        <dbReference type="EMBL" id="EEV17062.1"/>
    </source>
</evidence>
<evidence type="ECO:0000256" key="5">
    <source>
        <dbReference type="ARBA" id="ARBA00013950"/>
    </source>
</evidence>
<dbReference type="EC" id="2.5.1.9" evidence="4"/>
<keyword evidence="13" id="KW-1185">Reference proteome</keyword>
<keyword evidence="8" id="KW-0677">Repeat</keyword>
<proteinExistence type="predicted"/>
<evidence type="ECO:0000256" key="6">
    <source>
        <dbReference type="ARBA" id="ARBA00022619"/>
    </source>
</evidence>
<feature type="domain" description="Lumazine-binding" evidence="11">
    <location>
        <begin position="88"/>
        <end position="245"/>
    </location>
</feature>
<evidence type="ECO:0000256" key="10">
    <source>
        <dbReference type="SAM" id="MobiDB-lite"/>
    </source>
</evidence>
<dbReference type="PANTHER" id="PTHR21098">
    <property type="entry name" value="RIBOFLAVIN SYNTHASE ALPHA CHAIN"/>
    <property type="match status" value="1"/>
</dbReference>
<keyword evidence="6" id="KW-0686">Riboflavin biosynthesis</keyword>
<evidence type="ECO:0000256" key="1">
    <source>
        <dbReference type="ARBA" id="ARBA00000968"/>
    </source>
</evidence>
<evidence type="ECO:0000313" key="13">
    <source>
        <dbReference type="Proteomes" id="UP000005709"/>
    </source>
</evidence>
<evidence type="ECO:0000256" key="9">
    <source>
        <dbReference type="PROSITE-ProRule" id="PRU00524"/>
    </source>
</evidence>
<name>C8PJF7_9BACT</name>
<comment type="catalytic activity">
    <reaction evidence="1">
        <text>2 6,7-dimethyl-8-(1-D-ribityl)lumazine + H(+) = 5-amino-6-(D-ribitylamino)uracil + riboflavin</text>
        <dbReference type="Rhea" id="RHEA:20772"/>
        <dbReference type="ChEBI" id="CHEBI:15378"/>
        <dbReference type="ChEBI" id="CHEBI:15934"/>
        <dbReference type="ChEBI" id="CHEBI:57986"/>
        <dbReference type="ChEBI" id="CHEBI:58201"/>
        <dbReference type="EC" id="2.5.1.9"/>
    </reaction>
</comment>
<gene>
    <name evidence="12" type="primary">ribE</name>
    <name evidence="12" type="ORF">CAMGR0001_1356</name>
</gene>
<feature type="region of interest" description="Disordered" evidence="10">
    <location>
        <begin position="147"/>
        <end position="193"/>
    </location>
</feature>
<comment type="caution">
    <text evidence="12">The sequence shown here is derived from an EMBL/GenBank/DDBJ whole genome shotgun (WGS) entry which is preliminary data.</text>
</comment>
<keyword evidence="7 12" id="KW-0808">Transferase</keyword>
<dbReference type="AlphaFoldDB" id="C8PJF7"/>
<dbReference type="InterPro" id="IPR001783">
    <property type="entry name" value="Lumazine-bd"/>
</dbReference>
<evidence type="ECO:0000256" key="3">
    <source>
        <dbReference type="ARBA" id="ARBA00004887"/>
    </source>
</evidence>
<reference evidence="12 13" key="1">
    <citation type="submission" date="2009-07" db="EMBL/GenBank/DDBJ databases">
        <authorList>
            <person name="Madupu R."/>
            <person name="Sebastian Y."/>
            <person name="Durkin A.S."/>
            <person name="Torralba M."/>
            <person name="Methe B."/>
            <person name="Sutton G.G."/>
            <person name="Strausberg R.L."/>
            <person name="Nelson K.E."/>
        </authorList>
    </citation>
    <scope>NUCLEOTIDE SEQUENCE [LARGE SCALE GENOMIC DNA]</scope>
    <source>
        <strain evidence="12 13">RM3268</strain>
    </source>
</reference>
<dbReference type="Gene3D" id="2.40.30.20">
    <property type="match status" value="2"/>
</dbReference>
<dbReference type="InterPro" id="IPR017938">
    <property type="entry name" value="Riboflavin_synthase-like_b-brl"/>
</dbReference>